<evidence type="ECO:0000313" key="3">
    <source>
        <dbReference type="Proteomes" id="UP000799777"/>
    </source>
</evidence>
<feature type="compositionally biased region" description="Acidic residues" evidence="1">
    <location>
        <begin position="70"/>
        <end position="89"/>
    </location>
</feature>
<organism evidence="2 3">
    <name type="scientific">Setomelanomma holmii</name>
    <dbReference type="NCBI Taxonomy" id="210430"/>
    <lineage>
        <taxon>Eukaryota</taxon>
        <taxon>Fungi</taxon>
        <taxon>Dikarya</taxon>
        <taxon>Ascomycota</taxon>
        <taxon>Pezizomycotina</taxon>
        <taxon>Dothideomycetes</taxon>
        <taxon>Pleosporomycetidae</taxon>
        <taxon>Pleosporales</taxon>
        <taxon>Pleosporineae</taxon>
        <taxon>Phaeosphaeriaceae</taxon>
        <taxon>Setomelanomma</taxon>
    </lineage>
</organism>
<dbReference type="AlphaFoldDB" id="A0A9P4LQ44"/>
<reference evidence="2" key="1">
    <citation type="journal article" date="2020" name="Stud. Mycol.">
        <title>101 Dothideomycetes genomes: a test case for predicting lifestyles and emergence of pathogens.</title>
        <authorList>
            <person name="Haridas S."/>
            <person name="Albert R."/>
            <person name="Binder M."/>
            <person name="Bloem J."/>
            <person name="Labutti K."/>
            <person name="Salamov A."/>
            <person name="Andreopoulos B."/>
            <person name="Baker S."/>
            <person name="Barry K."/>
            <person name="Bills G."/>
            <person name="Bluhm B."/>
            <person name="Cannon C."/>
            <person name="Castanera R."/>
            <person name="Culley D."/>
            <person name="Daum C."/>
            <person name="Ezra D."/>
            <person name="Gonzalez J."/>
            <person name="Henrissat B."/>
            <person name="Kuo A."/>
            <person name="Liang C."/>
            <person name="Lipzen A."/>
            <person name="Lutzoni F."/>
            <person name="Magnuson J."/>
            <person name="Mondo S."/>
            <person name="Nolan M."/>
            <person name="Ohm R."/>
            <person name="Pangilinan J."/>
            <person name="Park H.-J."/>
            <person name="Ramirez L."/>
            <person name="Alfaro M."/>
            <person name="Sun H."/>
            <person name="Tritt A."/>
            <person name="Yoshinaga Y."/>
            <person name="Zwiers L.-H."/>
            <person name="Turgeon B."/>
            <person name="Goodwin S."/>
            <person name="Spatafora J."/>
            <person name="Crous P."/>
            <person name="Grigoriev I."/>
        </authorList>
    </citation>
    <scope>NUCLEOTIDE SEQUENCE</scope>
    <source>
        <strain evidence="2">CBS 110217</strain>
    </source>
</reference>
<gene>
    <name evidence="2" type="ORF">EK21DRAFT_85956</name>
</gene>
<feature type="region of interest" description="Disordered" evidence="1">
    <location>
        <begin position="58"/>
        <end position="89"/>
    </location>
</feature>
<dbReference type="Proteomes" id="UP000799777">
    <property type="component" value="Unassembled WGS sequence"/>
</dbReference>
<name>A0A9P4LQ44_9PLEO</name>
<sequence length="172" mass="20027">MSGKFLEVEHLPQDISPEHHMPSHHCSKSTYIFRDLNMANADVLNHFMKSSKIWNERKSQRDENVVDNVVENDVDDDEDGGEDRNEDDYYDDYEVENIGREYAPPIFFKHDPARLPENYCRSRIMTETSIESPTFRDHLRDQVRAVGQGGEIGWGVDVDGALTIVTRQWLWV</sequence>
<protein>
    <submittedName>
        <fullName evidence="2">Uncharacterized protein</fullName>
    </submittedName>
</protein>
<accession>A0A9P4LQ44</accession>
<keyword evidence="3" id="KW-1185">Reference proteome</keyword>
<comment type="caution">
    <text evidence="2">The sequence shown here is derived from an EMBL/GenBank/DDBJ whole genome shotgun (WGS) entry which is preliminary data.</text>
</comment>
<evidence type="ECO:0000313" key="2">
    <source>
        <dbReference type="EMBL" id="KAF2033798.1"/>
    </source>
</evidence>
<dbReference type="EMBL" id="ML978164">
    <property type="protein sequence ID" value="KAF2033798.1"/>
    <property type="molecule type" value="Genomic_DNA"/>
</dbReference>
<proteinExistence type="predicted"/>
<evidence type="ECO:0000256" key="1">
    <source>
        <dbReference type="SAM" id="MobiDB-lite"/>
    </source>
</evidence>